<feature type="compositionally biased region" description="Polar residues" evidence="1">
    <location>
        <begin position="2729"/>
        <end position="2745"/>
    </location>
</feature>
<protein>
    <recommendedName>
        <fullName evidence="3">FMP27/BLTP2/Hobbit GFWDK motif-containing RBG unit domain-containing protein</fullName>
    </recommendedName>
</protein>
<keyword evidence="5" id="KW-1185">Reference proteome</keyword>
<feature type="region of interest" description="Disordered" evidence="1">
    <location>
        <begin position="1090"/>
        <end position="1116"/>
    </location>
</feature>
<dbReference type="SMART" id="SM01214">
    <property type="entry name" value="Fmp27_GFWDK"/>
    <property type="match status" value="1"/>
</dbReference>
<feature type="compositionally biased region" description="Low complexity" evidence="1">
    <location>
        <begin position="1255"/>
        <end position="1264"/>
    </location>
</feature>
<accession>A0AAW1R116</accession>
<evidence type="ECO:0000256" key="1">
    <source>
        <dbReference type="SAM" id="MobiDB-lite"/>
    </source>
</evidence>
<feature type="chain" id="PRO_5043856024" description="FMP27/BLTP2/Hobbit GFWDK motif-containing RBG unit domain-containing protein" evidence="2">
    <location>
        <begin position="26"/>
        <end position="3143"/>
    </location>
</feature>
<feature type="region of interest" description="Disordered" evidence="1">
    <location>
        <begin position="1240"/>
        <end position="1266"/>
    </location>
</feature>
<feature type="region of interest" description="Disordered" evidence="1">
    <location>
        <begin position="2646"/>
        <end position="2697"/>
    </location>
</feature>
<dbReference type="EMBL" id="JALJOS010000018">
    <property type="protein sequence ID" value="KAK9827407.1"/>
    <property type="molecule type" value="Genomic_DNA"/>
</dbReference>
<gene>
    <name evidence="4" type="ORF">WJX74_000109</name>
</gene>
<feature type="domain" description="FMP27/BLTP2/Hobbit GFWDK motif-containing RBG unit" evidence="3">
    <location>
        <begin position="1505"/>
        <end position="1639"/>
    </location>
</feature>
<comment type="caution">
    <text evidence="4">The sequence shown here is derived from an EMBL/GenBank/DDBJ whole genome shotgun (WGS) entry which is preliminary data.</text>
</comment>
<dbReference type="Proteomes" id="UP001438707">
    <property type="component" value="Unassembled WGS sequence"/>
</dbReference>
<feature type="compositionally biased region" description="Low complexity" evidence="1">
    <location>
        <begin position="1177"/>
        <end position="1189"/>
    </location>
</feature>
<feature type="compositionally biased region" description="Polar residues" evidence="1">
    <location>
        <begin position="900"/>
        <end position="911"/>
    </location>
</feature>
<dbReference type="InterPro" id="IPR019441">
    <property type="entry name" value="FMP27/BLTP2/Hobbit_GFWDK_RBG"/>
</dbReference>
<dbReference type="PANTHER" id="PTHR15678:SF6">
    <property type="entry name" value="BRIDGE-LIKE LIPID TRANSFER PROTEIN FAMILY MEMBER 2"/>
    <property type="match status" value="1"/>
</dbReference>
<feature type="compositionally biased region" description="Polar residues" evidence="1">
    <location>
        <begin position="3112"/>
        <end position="3133"/>
    </location>
</feature>
<feature type="compositionally biased region" description="Gly residues" evidence="1">
    <location>
        <begin position="2248"/>
        <end position="2258"/>
    </location>
</feature>
<feature type="region of interest" description="Disordered" evidence="1">
    <location>
        <begin position="1155"/>
        <end position="1221"/>
    </location>
</feature>
<name>A0AAW1R116_9CHLO</name>
<evidence type="ECO:0000259" key="3">
    <source>
        <dbReference type="SMART" id="SM01214"/>
    </source>
</evidence>
<reference evidence="4 5" key="1">
    <citation type="journal article" date="2024" name="Nat. Commun.">
        <title>Phylogenomics reveals the evolutionary origins of lichenization in chlorophyte algae.</title>
        <authorList>
            <person name="Puginier C."/>
            <person name="Libourel C."/>
            <person name="Otte J."/>
            <person name="Skaloud P."/>
            <person name="Haon M."/>
            <person name="Grisel S."/>
            <person name="Petersen M."/>
            <person name="Berrin J.G."/>
            <person name="Delaux P.M."/>
            <person name="Dal Grande F."/>
            <person name="Keller J."/>
        </authorList>
    </citation>
    <scope>NUCLEOTIDE SEQUENCE [LARGE SCALE GENOMIC DNA]</scope>
    <source>
        <strain evidence="4 5">SAG 2145</strain>
    </source>
</reference>
<sequence length="3143" mass="337968">MWWLSLVAYLLILFISCAFLRRAAAVGLSQLLQKCQLQARVGTLGFLTARHISIDFAKGPVASVAVNEISLGRSKSPIKLANKLATQHEQIRFKLPFTVRGVQITLRAAGPSSSSSSGMQNECPEPTNAQQAAKPTRPNFGALATNPALRVLLGILPSIPVRIKQLRVLHKDTGICAEISRIELLINSSRLSSKLQLNLHVSPISAAFVCQPGISEEQQQVSRCPPLLILEGLQAAAELQVTSQATGLQPRSVAVESQKLVVTLGSEALHLVPARQRADKPQVQKKPHRRRQPADIIAKVASCLPDEATFGLPLLEVAVSIGDQSQQMSSSCPFQAAVKLESLQVRGGKLLRQTSGIPVEPADELGPEPLYALGLGIGPLQVEAGNRLHDSALAPAAKILWSGMAAECKLQQASTARTSNLHNGGARYQISSQMDILVWRVRICPQVLWPLLQASLEAAAHVCAPQSLAPASQAGASMPLAATTVTNGAGFSAQLTAAAEPVKRLSDSPPEPAGFLVAWQVELRADDTSKILLLDNAKDTLLEASWSGFMLSCAEQQQADWQLSLSLSDAAVKLRSREYFAENILATSEVSLGNRSQAYSELQKLLAMQHFETRASIAPLPGSSRSAAQALGIAGGVTLSSLSIRLHSNLLTSAAQLAKLFMPPPSLGAALKPWTKQQPSHLPSHMQKAHTRQLLLRSITADVSDAMITMQTAYVVPQHVSECYAKSLVSCQQQLQLQNLHASCHPADGHLNTNFTKLQLFSLQEQAQQLGSGEPLTTRRSDLMDVQIRDILTGFKPSGSMPARTSSGQQTAHAGIRKNQAFSVGSFSLTGTASGLSSTMVGSSAEQAASHPIDVDTAIERVSLCFEPDDAFAACAVLRDIRAASQLLSASKHAADPKHPTQQSFPQAAQHQESMPSANLTKKQIQAALRKQMQNVTLHLSIGPLSAAAALAPAFHWRAEASLFDVQAGNGIKGCLSKGSILLNERPLISCASATADLVHPVPFKPKAAGPPPSSDRQPFQTPESIRDAYARAGLLSWAALVPCCQPHPPPSSHQMQPSPFATSPYTPSGVPLPSFSIHQPHLRIITSKLSLSPAPSPDPGSHSTNVHAKNEHFPGAGQGLLPQRLVVGAMLHGKVGAEQYVPWAAHAALAHEHIRPSHPDDGQPAPDLIDQKNPFSSSSGRPSASDVSQPQNTGTISNAGGDAASEGADDQNPFAAFVNPQSSGFIPPQIQLPEDLGLELASGPLPSQEQGSRSSVPVPESSELGGAPGAAAVMDCLLRGIEVKVPWDQDPGAAIRFTELWAKAFKQALHVHTAQLPVRASSGQAKPSSLSGLLPLEIRMNAQDLLVKFEMHPLEAFLATNGASLKDVAMQNSLWHRISAAMPDRRRSSGYSEDGSQGQQNQYTKAACLTADESIGRHGYQSYRTSLAQASRWRMASALHVSCDSAEALLVVGGDDHTAMAAAREHISRVDPPSQGIPMHQVRLLHVDVNVGRSSVYFSGLSKPMAAVAGARVAGAIAIGRQVTAPPETYRRPWAVGQHHRVIMDVTVKGARALIKVYTDIRVTADLAEATYGPGLEPIIMQVAQAGKRLSTSDPDKLRPRPPTLAWFDMMRFVWRGAIALEARGFEFNLAASKDLDIGERTQRLAVAASRARIQLGFGSRLQISMDNLSGACFREAGLEKGPSAVYCLPLMDFSSMNLIIEPEWHLFSGRHPNDHHLYPNPVPAEPGAYQPAISVVEAYRATHFNLRLTADLGQRAQSISDAFDWADEWPREPLLAAALPSLDSDCVYFGDQQIMFFREMIALLSLPPPWLKMPSRRGTFHSRLPLKKTSLPLPKLLRRMEVTARLPQMDVLHYSTDLEDPSAGLTITWSSFQLQMLASLNNPAPLSVTPIMSAIARKRNAMRMQSRVHQLEAGAKDFKIHWTDLEGPVSPGAGTDDEDAMIDRLLADDISSQSGFIISIPQLSITMAGQLDAAPPSPGRADSKPLNMRMVGCFIFINLETRLALQIAAVRLMAALKAPLTPAFRIQAYGQDEDYVSPLQSPAGRPSTTSRKALLEPSATSGSNLLAILLQHRGDDEDAEDEVTFPSPEVPTADLLGIDEPAAGHQQDAAIKRTLSRAKQAAERLNRRPSVLETTRSEVKFQVHIVNMQICMQAATMPGRFLLASSSAELAVIDLPDIHQQMITFDMDKATAHVAKLDMDPDAPMGWMQADSDGGIVHAAPEHAELAFRPIFNPFEIHIVNTKSAGGEGGKVGEGGNHPAAGAPSQWHASRTKVSIPVLEINMDSREFQIVLDVLRKIGMASTGEELMTIAREANLLAHPENEEVSVARDTYASIRHQCLGLLTEASQLQHALGEVTRRRSSSRQQLHGKLLHTGADGNIRERLMHVIVIGAVSALQQGQQEESAESLAVLLDHLHFHPGGGGLPMERERAQQMAVHWAEDQAAGAFQALAAAEAALVELKEVARAKVAGATTARSQSIELRSLQFSMCQGERAVPFVETQISGIMLENNRSTDHSGKTKLGVQRLGMWDASGLLGETAGTERGAVLSMWRPDEGWGERDAFIVANAKLGTSTSTHHIYEHLDVMVHPLGVHLSETMGRNFWEYFFPKEDAPVKRQEAWVKSVSRGSRQRKAAALAAALSLAGSGKLPEGESGGSGTVTPTRLPRAGSGKQPTSVPASPARPGSGKAGRRGLLPWHKRGQSWDAALALEGEQARRRSGSGSLSMGSPTKTSRGGSQRKSISASSLTDVDGAVAIMAQSPARRRLVPLPPDRKTLFVHVRLNRVHCRVTYQGAPVNIKDFKLLLDQRVYERFEGKWQDLLNKVKWDTVRSVVKSASGLQRGKFKEVMRDAEDRVAAPRALPPQEMMDTREPLPEIVPSKTGFKASFNTSMNKLMHKKPAPAAEVQDPDVIRAERKKKMLLGQQGANAGSKTGFGNLVSGQFANVADKMHLGGQLGRLRAGAASIMRPGGNKAASVPAPPNQKRQSSEDGSDRGGSPAARSQRADSSDLRRTAALQASAELNPPRTRFSPDKPPSGASSKRRSGSGQLASGMSQAGSLEPDALETASLQTHQDTQEDVISMGSSDLIDDDPLAAYLGTRLPTNRPPEHQPSLRETWSSPNKQGSEQLASSGLNLSDLLGANSH</sequence>
<feature type="region of interest" description="Disordered" evidence="1">
    <location>
        <begin position="2712"/>
        <end position="2745"/>
    </location>
</feature>
<keyword evidence="2" id="KW-0732">Signal</keyword>
<dbReference type="InterPro" id="IPR045167">
    <property type="entry name" value="Hobbit"/>
</dbReference>
<proteinExistence type="predicted"/>
<dbReference type="Pfam" id="PF10344">
    <property type="entry name" value="Hobbit"/>
    <property type="match status" value="3"/>
</dbReference>
<feature type="region of interest" description="Disordered" evidence="1">
    <location>
        <begin position="108"/>
        <end position="139"/>
    </location>
</feature>
<feature type="signal peptide" evidence="2">
    <location>
        <begin position="1"/>
        <end position="25"/>
    </location>
</feature>
<feature type="region of interest" description="Disordered" evidence="1">
    <location>
        <begin position="2248"/>
        <end position="2269"/>
    </location>
</feature>
<dbReference type="PANTHER" id="PTHR15678">
    <property type="entry name" value="ANTIGEN MLAA-22-RELATED"/>
    <property type="match status" value="1"/>
</dbReference>
<feature type="compositionally biased region" description="Basic and acidic residues" evidence="1">
    <location>
        <begin position="3002"/>
        <end position="3011"/>
    </location>
</feature>
<evidence type="ECO:0000256" key="2">
    <source>
        <dbReference type="SAM" id="SignalP"/>
    </source>
</evidence>
<feature type="region of interest" description="Disordered" evidence="1">
    <location>
        <begin position="2967"/>
        <end position="3143"/>
    </location>
</feature>
<organism evidence="4 5">
    <name type="scientific">Apatococcus lobatus</name>
    <dbReference type="NCBI Taxonomy" id="904363"/>
    <lineage>
        <taxon>Eukaryota</taxon>
        <taxon>Viridiplantae</taxon>
        <taxon>Chlorophyta</taxon>
        <taxon>core chlorophytes</taxon>
        <taxon>Trebouxiophyceae</taxon>
        <taxon>Chlorellales</taxon>
        <taxon>Chlorellaceae</taxon>
        <taxon>Apatococcus</taxon>
    </lineage>
</organism>
<feature type="compositionally biased region" description="Polar residues" evidence="1">
    <location>
        <begin position="3046"/>
        <end position="3056"/>
    </location>
</feature>
<evidence type="ECO:0000313" key="4">
    <source>
        <dbReference type="EMBL" id="KAK9827407.1"/>
    </source>
</evidence>
<feature type="region of interest" description="Disordered" evidence="1">
    <location>
        <begin position="891"/>
        <end position="911"/>
    </location>
</feature>
<evidence type="ECO:0000313" key="5">
    <source>
        <dbReference type="Proteomes" id="UP001438707"/>
    </source>
</evidence>
<feature type="compositionally biased region" description="Polar residues" evidence="1">
    <location>
        <begin position="1190"/>
        <end position="1199"/>
    </location>
</feature>